<accession>A0A9X3TXN0</accession>
<comment type="caution">
    <text evidence="2">The sequence shown here is derived from an EMBL/GenBank/DDBJ whole genome shotgun (WGS) entry which is preliminary data.</text>
</comment>
<dbReference type="GO" id="GO:0008782">
    <property type="term" value="F:adenosylhomocysteine nucleosidase activity"/>
    <property type="evidence" value="ECO:0007669"/>
    <property type="project" value="TreeGrafter"/>
</dbReference>
<keyword evidence="3" id="KW-1185">Reference proteome</keyword>
<dbReference type="PANTHER" id="PTHR46832">
    <property type="entry name" value="5'-METHYLTHIOADENOSINE/S-ADENOSYLHOMOCYSTEINE NUCLEOSIDASE"/>
    <property type="match status" value="1"/>
</dbReference>
<feature type="domain" description="Nucleoside phosphorylase" evidence="1">
    <location>
        <begin position="369"/>
        <end position="605"/>
    </location>
</feature>
<dbReference type="GO" id="GO:0019284">
    <property type="term" value="P:L-methionine salvage from S-adenosylmethionine"/>
    <property type="evidence" value="ECO:0007669"/>
    <property type="project" value="TreeGrafter"/>
</dbReference>
<reference evidence="2" key="2">
    <citation type="journal article" date="2023" name="Syst. Appl. Microbiol.">
        <title>Govania unica gen. nov., sp. nov., a rare biosphere bacterium that represents a novel family in the class Alphaproteobacteria.</title>
        <authorList>
            <person name="Vandamme P."/>
            <person name="Peeters C."/>
            <person name="Hettiarachchi A."/>
            <person name="Cnockaert M."/>
            <person name="Carlier A."/>
        </authorList>
    </citation>
    <scope>NUCLEOTIDE SEQUENCE</scope>
    <source>
        <strain evidence="2">LMG 31809</strain>
    </source>
</reference>
<dbReference type="InterPro" id="IPR035994">
    <property type="entry name" value="Nucleoside_phosphorylase_sf"/>
</dbReference>
<dbReference type="RefSeq" id="WP_274943587.1">
    <property type="nucleotide sequence ID" value="NZ_JANWOI010000003.1"/>
</dbReference>
<proteinExistence type="predicted"/>
<name>A0A9X3TXN0_9PROT</name>
<evidence type="ECO:0000313" key="3">
    <source>
        <dbReference type="Proteomes" id="UP001141619"/>
    </source>
</evidence>
<evidence type="ECO:0000313" key="2">
    <source>
        <dbReference type="EMBL" id="MDA5193880.1"/>
    </source>
</evidence>
<dbReference type="GO" id="GO:0008930">
    <property type="term" value="F:methylthioadenosine nucleosidase activity"/>
    <property type="evidence" value="ECO:0007669"/>
    <property type="project" value="TreeGrafter"/>
</dbReference>
<dbReference type="InterPro" id="IPR000845">
    <property type="entry name" value="Nucleoside_phosphorylase_d"/>
</dbReference>
<dbReference type="Gene3D" id="3.40.50.1580">
    <property type="entry name" value="Nucleoside phosphorylase domain"/>
    <property type="match status" value="1"/>
</dbReference>
<dbReference type="GO" id="GO:0005829">
    <property type="term" value="C:cytosol"/>
    <property type="evidence" value="ECO:0007669"/>
    <property type="project" value="TreeGrafter"/>
</dbReference>
<dbReference type="PANTHER" id="PTHR46832:SF1">
    <property type="entry name" value="5'-METHYLTHIOADENOSINE_S-ADENOSYLHOMOCYSTEINE NUCLEOSIDASE"/>
    <property type="match status" value="1"/>
</dbReference>
<sequence>MRKNLFLHFLNRDTREIVRLYEILGSDGHARTLREAMNSCAMLCEDFCVAPPGFVVEDKFTFELFEVQSAYLAQGLVRLPMRETNLMDFAEKKRHEYSFARNRYSGLFDDTRMNLLSSHGGALVQRKVQIGPEIVAGFMGGVDTRLPAWKGMRDSAPRDVIENMRAVPARLADLGKALTWSSIEPNLVRATLPYHRQIRGALQYTYFKEYCREFRAIVLTDIPYVPVEFHLPTDNAVYNMRKFRAFLEVMSAEKLLLASADTIMKFRRHPGFIELIDAYSCLAMFFSDTNFRYQLSQSIKKTPFEWSRIPERFDLAISDPSDVEIIEIASACGELAGVLREDHNLPRRGHEESPNTGKAITVQKGRQLKIVIFVALEEELEVLVAHFELKRGSGKPAATGKIGDVDVEVLCPRTMGRVAAAIEVTRYLSKGNPPDLLFCIGLAGGFKERNIEQGAIICVETVVDLATRKVTDDENGGAKSKFRRRDFECTRAVYEVAKSEDFDEDVWSTYSKNNFDWPKGRTPSLWEGKIASADEVVASDDHRQKMVESGDRLLGIEMEAGGVCAAASEFNVPVSVLRVVSDMADPSKNDDNWRAVGMRTLAELLKRLPYDRVIELAKK</sequence>
<dbReference type="SUPFAM" id="SSF53167">
    <property type="entry name" value="Purine and uridine phosphorylases"/>
    <property type="match status" value="1"/>
</dbReference>
<protein>
    <recommendedName>
        <fullName evidence="1">Nucleoside phosphorylase domain-containing protein</fullName>
    </recommendedName>
</protein>
<evidence type="ECO:0000259" key="1">
    <source>
        <dbReference type="Pfam" id="PF01048"/>
    </source>
</evidence>
<dbReference type="EMBL" id="JANWOI010000003">
    <property type="protein sequence ID" value="MDA5193880.1"/>
    <property type="molecule type" value="Genomic_DNA"/>
</dbReference>
<reference evidence="2" key="1">
    <citation type="submission" date="2022-08" db="EMBL/GenBank/DDBJ databases">
        <authorList>
            <person name="Vandamme P."/>
            <person name="Hettiarachchi A."/>
            <person name="Peeters C."/>
            <person name="Cnockaert M."/>
            <person name="Carlier A."/>
        </authorList>
    </citation>
    <scope>NUCLEOTIDE SEQUENCE</scope>
    <source>
        <strain evidence="2">LMG 31809</strain>
    </source>
</reference>
<dbReference type="AlphaFoldDB" id="A0A9X3TXN0"/>
<dbReference type="GO" id="GO:0009116">
    <property type="term" value="P:nucleoside metabolic process"/>
    <property type="evidence" value="ECO:0007669"/>
    <property type="project" value="InterPro"/>
</dbReference>
<gene>
    <name evidence="2" type="ORF">NYP16_07950</name>
</gene>
<organism evidence="2 3">
    <name type="scientific">Govanella unica</name>
    <dbReference type="NCBI Taxonomy" id="2975056"/>
    <lineage>
        <taxon>Bacteria</taxon>
        <taxon>Pseudomonadati</taxon>
        <taxon>Pseudomonadota</taxon>
        <taxon>Alphaproteobacteria</taxon>
        <taxon>Emcibacterales</taxon>
        <taxon>Govanellaceae</taxon>
        <taxon>Govanella</taxon>
    </lineage>
</organism>
<dbReference type="Proteomes" id="UP001141619">
    <property type="component" value="Unassembled WGS sequence"/>
</dbReference>
<dbReference type="Pfam" id="PF01048">
    <property type="entry name" value="PNP_UDP_1"/>
    <property type="match status" value="1"/>
</dbReference>